<evidence type="ECO:0000259" key="2">
    <source>
        <dbReference type="Pfam" id="PF00266"/>
    </source>
</evidence>
<sequence>MGESALAFEAGTPNTGGIIGLGAAIDYVTSLGLDKIGDYEQMLMRYALEQLAQVPDITLLWSGAAIGRHRV</sequence>
<organism evidence="3 4">
    <name type="scientific">Salmonella enterica I</name>
    <dbReference type="NCBI Taxonomy" id="59201"/>
    <lineage>
        <taxon>Bacteria</taxon>
        <taxon>Pseudomonadati</taxon>
        <taxon>Pseudomonadota</taxon>
        <taxon>Gammaproteobacteria</taxon>
        <taxon>Enterobacterales</taxon>
        <taxon>Enterobacteriaceae</taxon>
        <taxon>Salmonella</taxon>
    </lineage>
</organism>
<dbReference type="Gene3D" id="3.90.1150.10">
    <property type="entry name" value="Aspartate Aminotransferase, domain 1"/>
    <property type="match status" value="1"/>
</dbReference>
<dbReference type="EC" id="2.8.1.7" evidence="3"/>
<dbReference type="InterPro" id="IPR015422">
    <property type="entry name" value="PyrdxlP-dep_Trfase_small"/>
</dbReference>
<evidence type="ECO:0000256" key="1">
    <source>
        <dbReference type="ARBA" id="ARBA00022898"/>
    </source>
</evidence>
<dbReference type="SUPFAM" id="SSF53383">
    <property type="entry name" value="PLP-dependent transferases"/>
    <property type="match status" value="1"/>
</dbReference>
<dbReference type="InterPro" id="IPR000192">
    <property type="entry name" value="Aminotrans_V_dom"/>
</dbReference>
<dbReference type="Pfam" id="PF00266">
    <property type="entry name" value="Aminotran_5"/>
    <property type="match status" value="1"/>
</dbReference>
<evidence type="ECO:0000313" key="4">
    <source>
        <dbReference type="Proteomes" id="UP000254712"/>
    </source>
</evidence>
<reference evidence="3 4" key="1">
    <citation type="submission" date="2018-06" db="EMBL/GenBank/DDBJ databases">
        <authorList>
            <consortium name="Pathogen Informatics"/>
            <person name="Doyle S."/>
        </authorList>
    </citation>
    <scope>NUCLEOTIDE SEQUENCE [LARGE SCALE GENOMIC DNA]</scope>
    <source>
        <strain evidence="3 4">NCTC8261</strain>
    </source>
</reference>
<keyword evidence="3" id="KW-0808">Transferase</keyword>
<dbReference type="GO" id="GO:0031071">
    <property type="term" value="F:cysteine desulfurase activity"/>
    <property type="evidence" value="ECO:0007669"/>
    <property type="project" value="UniProtKB-EC"/>
</dbReference>
<keyword evidence="3" id="KW-0456">Lyase</keyword>
<dbReference type="InterPro" id="IPR015421">
    <property type="entry name" value="PyrdxlP-dep_Trfase_major"/>
</dbReference>
<gene>
    <name evidence="3" type="primary">sufS_2</name>
    <name evidence="3" type="ORF">NCTC8261_04065</name>
</gene>
<dbReference type="InterPro" id="IPR015424">
    <property type="entry name" value="PyrdxlP-dep_Trfase"/>
</dbReference>
<evidence type="ECO:0000313" key="3">
    <source>
        <dbReference type="EMBL" id="SUH37763.1"/>
    </source>
</evidence>
<dbReference type="Proteomes" id="UP000254712">
    <property type="component" value="Unassembled WGS sequence"/>
</dbReference>
<dbReference type="AlphaFoldDB" id="A0A379WUL8"/>
<protein>
    <submittedName>
        <fullName evidence="3">Bifunctional cysteine desulfurase/selenocysteine lyase</fullName>
        <ecNumber evidence="3">2.8.1.7</ecNumber>
    </submittedName>
</protein>
<dbReference type="Gene3D" id="3.40.640.10">
    <property type="entry name" value="Type I PLP-dependent aspartate aminotransferase-like (Major domain)"/>
    <property type="match status" value="1"/>
</dbReference>
<keyword evidence="1" id="KW-0663">Pyridoxal phosphate</keyword>
<feature type="domain" description="Aminotransferase class V" evidence="2">
    <location>
        <begin position="4"/>
        <end position="60"/>
    </location>
</feature>
<accession>A0A379WUL8</accession>
<proteinExistence type="predicted"/>
<dbReference type="GO" id="GO:0016829">
    <property type="term" value="F:lyase activity"/>
    <property type="evidence" value="ECO:0007669"/>
    <property type="project" value="UniProtKB-KW"/>
</dbReference>
<name>A0A379WUL8_SALET</name>
<dbReference type="EMBL" id="UGXT01000002">
    <property type="protein sequence ID" value="SUH37763.1"/>
    <property type="molecule type" value="Genomic_DNA"/>
</dbReference>